<reference evidence="8 9" key="1">
    <citation type="submission" date="2020-10" db="EMBL/GenBank/DDBJ databases">
        <title>Connecting structure to function with the recovery of over 1000 high-quality activated sludge metagenome-assembled genomes encoding full-length rRNA genes using long-read sequencing.</title>
        <authorList>
            <person name="Singleton C.M."/>
            <person name="Petriglieri F."/>
            <person name="Kristensen J.M."/>
            <person name="Kirkegaard R.H."/>
            <person name="Michaelsen T.Y."/>
            <person name="Andersen M.H."/>
            <person name="Karst S.M."/>
            <person name="Dueholm M.S."/>
            <person name="Nielsen P.H."/>
            <person name="Albertsen M."/>
        </authorList>
    </citation>
    <scope>NUCLEOTIDE SEQUENCE [LARGE SCALE GENOMIC DNA]</scope>
    <source>
        <strain evidence="8">Fred_18-Q3-R57-64_BAT3C.720</strain>
    </source>
</reference>
<keyword evidence="2" id="KW-1277">Toxin-antitoxin system</keyword>
<evidence type="ECO:0000256" key="2">
    <source>
        <dbReference type="ARBA" id="ARBA00022649"/>
    </source>
</evidence>
<protein>
    <submittedName>
        <fullName evidence="8">Type II toxin-antitoxin system HicA family toxin</fullName>
    </submittedName>
</protein>
<evidence type="ECO:0000256" key="4">
    <source>
        <dbReference type="ARBA" id="ARBA00022759"/>
    </source>
</evidence>
<evidence type="ECO:0000313" key="8">
    <source>
        <dbReference type="EMBL" id="MBK7955724.1"/>
    </source>
</evidence>
<accession>A0A935W5Z6</accession>
<dbReference type="Gene3D" id="3.30.920.30">
    <property type="entry name" value="Hypothetical protein"/>
    <property type="match status" value="1"/>
</dbReference>
<dbReference type="InterPro" id="IPR038570">
    <property type="entry name" value="HicA_sf"/>
</dbReference>
<dbReference type="AlphaFoldDB" id="A0A935W5Z6"/>
<dbReference type="GO" id="GO:0004519">
    <property type="term" value="F:endonuclease activity"/>
    <property type="evidence" value="ECO:0007669"/>
    <property type="project" value="UniProtKB-KW"/>
</dbReference>
<proteinExistence type="inferred from homology"/>
<sequence>MPKLPRVSGATVVRALERLGFEKLRQSGSHVIMRRGSKGCVIPMHSEVKVGTLAGVLRQADVSPDEFIAAL</sequence>
<dbReference type="GO" id="GO:0016787">
    <property type="term" value="F:hydrolase activity"/>
    <property type="evidence" value="ECO:0007669"/>
    <property type="project" value="UniProtKB-KW"/>
</dbReference>
<evidence type="ECO:0000256" key="3">
    <source>
        <dbReference type="ARBA" id="ARBA00022722"/>
    </source>
</evidence>
<dbReference type="Pfam" id="PF07927">
    <property type="entry name" value="HicA_toxin"/>
    <property type="match status" value="1"/>
</dbReference>
<comment type="caution">
    <text evidence="8">The sequence shown here is derived from an EMBL/GenBank/DDBJ whole genome shotgun (WGS) entry which is preliminary data.</text>
</comment>
<gene>
    <name evidence="8" type="ORF">IPK02_18255</name>
</gene>
<keyword evidence="6" id="KW-0694">RNA-binding</keyword>
<dbReference type="EMBL" id="JADJOT010000011">
    <property type="protein sequence ID" value="MBK7955724.1"/>
    <property type="molecule type" value="Genomic_DNA"/>
</dbReference>
<keyword evidence="4" id="KW-0255">Endonuclease</keyword>
<evidence type="ECO:0000313" key="9">
    <source>
        <dbReference type="Proteomes" id="UP000706151"/>
    </source>
</evidence>
<evidence type="ECO:0000256" key="6">
    <source>
        <dbReference type="ARBA" id="ARBA00022884"/>
    </source>
</evidence>
<dbReference type="Proteomes" id="UP000706151">
    <property type="component" value="Unassembled WGS sequence"/>
</dbReference>
<dbReference type="SUPFAM" id="SSF54786">
    <property type="entry name" value="YcfA/nrd intein domain"/>
    <property type="match status" value="1"/>
</dbReference>
<keyword evidence="5" id="KW-0378">Hydrolase</keyword>
<organism evidence="8 9">
    <name type="scientific">Candidatus Accumulibacter affinis</name>
    <dbReference type="NCBI Taxonomy" id="2954384"/>
    <lineage>
        <taxon>Bacteria</taxon>
        <taxon>Pseudomonadati</taxon>
        <taxon>Pseudomonadota</taxon>
        <taxon>Betaproteobacteria</taxon>
        <taxon>Candidatus Accumulibacter</taxon>
    </lineage>
</organism>
<keyword evidence="7" id="KW-0346">Stress response</keyword>
<dbReference type="InterPro" id="IPR012933">
    <property type="entry name" value="HicA_mRNA_interferase"/>
</dbReference>
<dbReference type="GO" id="GO:0003729">
    <property type="term" value="F:mRNA binding"/>
    <property type="evidence" value="ECO:0007669"/>
    <property type="project" value="InterPro"/>
</dbReference>
<comment type="similarity">
    <text evidence="1">Belongs to the HicA mRNA interferase family.</text>
</comment>
<name>A0A935W5Z6_9PROT</name>
<evidence type="ECO:0000256" key="7">
    <source>
        <dbReference type="ARBA" id="ARBA00023016"/>
    </source>
</evidence>
<evidence type="ECO:0000256" key="1">
    <source>
        <dbReference type="ARBA" id="ARBA00006620"/>
    </source>
</evidence>
<evidence type="ECO:0000256" key="5">
    <source>
        <dbReference type="ARBA" id="ARBA00022801"/>
    </source>
</evidence>
<keyword evidence="3" id="KW-0540">Nuclease</keyword>